<name>A0A8X7P2J2_BRACI</name>
<dbReference type="SUPFAM" id="SSF53178">
    <property type="entry name" value="Peptidyl-tRNA hydrolase-like"/>
    <property type="match status" value="1"/>
</dbReference>
<evidence type="ECO:0000313" key="5">
    <source>
        <dbReference type="Proteomes" id="UP000886595"/>
    </source>
</evidence>
<dbReference type="InterPro" id="IPR036416">
    <property type="entry name" value="Pept_tRNA_hydro_sf"/>
</dbReference>
<dbReference type="OrthoDB" id="1688575at2759"/>
<sequence length="133" mass="14628">MVDLLADAEGISVNTVNFKALFGRGLIGHVLVMLAKPQTLMDASDESFCTLFQIYEDLALPFGTLRLLPKGGHGGHNGRPPKKMDTANYILSQFSEEEHEQLDNIFRTGLKGIRMLLFEGVSDSGTFVNTPKD</sequence>
<protein>
    <submittedName>
        <fullName evidence="4">Uncharacterized protein</fullName>
    </submittedName>
</protein>
<evidence type="ECO:0000256" key="1">
    <source>
        <dbReference type="ARBA" id="ARBA00022555"/>
    </source>
</evidence>
<keyword evidence="1" id="KW-0820">tRNA-binding</keyword>
<evidence type="ECO:0000256" key="3">
    <source>
        <dbReference type="ARBA" id="ARBA00022884"/>
    </source>
</evidence>
<keyword evidence="3" id="KW-0694">RNA-binding</keyword>
<dbReference type="Proteomes" id="UP000886595">
    <property type="component" value="Unassembled WGS sequence"/>
</dbReference>
<accession>A0A8X7P2J2</accession>
<reference evidence="4 5" key="1">
    <citation type="submission" date="2020-02" db="EMBL/GenBank/DDBJ databases">
        <authorList>
            <person name="Ma Q."/>
            <person name="Huang Y."/>
            <person name="Song X."/>
            <person name="Pei D."/>
        </authorList>
    </citation>
    <scope>NUCLEOTIDE SEQUENCE [LARGE SCALE GENOMIC DNA]</scope>
    <source>
        <strain evidence="4">Sxm20200214</strain>
        <tissue evidence="4">Leaf</tissue>
    </source>
</reference>
<proteinExistence type="predicted"/>
<comment type="caution">
    <text evidence="4">The sequence shown here is derived from an EMBL/GenBank/DDBJ whole genome shotgun (WGS) entry which is preliminary data.</text>
</comment>
<dbReference type="AlphaFoldDB" id="A0A8X7P2J2"/>
<keyword evidence="5" id="KW-1185">Reference proteome</keyword>
<dbReference type="Gene3D" id="3.40.50.1470">
    <property type="entry name" value="Peptidyl-tRNA hydrolase"/>
    <property type="match status" value="2"/>
</dbReference>
<keyword evidence="2" id="KW-0378">Hydrolase</keyword>
<evidence type="ECO:0000313" key="4">
    <source>
        <dbReference type="EMBL" id="KAG2242973.1"/>
    </source>
</evidence>
<gene>
    <name evidence="4" type="ORF">Bca52824_095192</name>
</gene>
<dbReference type="Pfam" id="PF01195">
    <property type="entry name" value="Pept_tRNA_hydro"/>
    <property type="match status" value="1"/>
</dbReference>
<dbReference type="GO" id="GO:0004045">
    <property type="term" value="F:peptidyl-tRNA hydrolase activity"/>
    <property type="evidence" value="ECO:0007669"/>
    <property type="project" value="InterPro"/>
</dbReference>
<dbReference type="InterPro" id="IPR001328">
    <property type="entry name" value="Pept_tRNA_hydro"/>
</dbReference>
<dbReference type="GO" id="GO:0000049">
    <property type="term" value="F:tRNA binding"/>
    <property type="evidence" value="ECO:0007669"/>
    <property type="project" value="UniProtKB-KW"/>
</dbReference>
<organism evidence="4 5">
    <name type="scientific">Brassica carinata</name>
    <name type="common">Ethiopian mustard</name>
    <name type="synonym">Abyssinian cabbage</name>
    <dbReference type="NCBI Taxonomy" id="52824"/>
    <lineage>
        <taxon>Eukaryota</taxon>
        <taxon>Viridiplantae</taxon>
        <taxon>Streptophyta</taxon>
        <taxon>Embryophyta</taxon>
        <taxon>Tracheophyta</taxon>
        <taxon>Spermatophyta</taxon>
        <taxon>Magnoliopsida</taxon>
        <taxon>eudicotyledons</taxon>
        <taxon>Gunneridae</taxon>
        <taxon>Pentapetalae</taxon>
        <taxon>rosids</taxon>
        <taxon>malvids</taxon>
        <taxon>Brassicales</taxon>
        <taxon>Brassicaceae</taxon>
        <taxon>Brassiceae</taxon>
        <taxon>Brassica</taxon>
    </lineage>
</organism>
<dbReference type="EMBL" id="JAAMPC010000294">
    <property type="protein sequence ID" value="KAG2242973.1"/>
    <property type="molecule type" value="Genomic_DNA"/>
</dbReference>
<dbReference type="PANTHER" id="PTHR17224:SF1">
    <property type="entry name" value="PEPTIDYL-TRNA HYDROLASE"/>
    <property type="match status" value="1"/>
</dbReference>
<dbReference type="PANTHER" id="PTHR17224">
    <property type="entry name" value="PEPTIDYL-TRNA HYDROLASE"/>
    <property type="match status" value="1"/>
</dbReference>
<evidence type="ECO:0000256" key="2">
    <source>
        <dbReference type="ARBA" id="ARBA00022801"/>
    </source>
</evidence>